<dbReference type="Pfam" id="PF18913">
    <property type="entry name" value="FBPase_C"/>
    <property type="match status" value="1"/>
</dbReference>
<evidence type="ECO:0000256" key="5">
    <source>
        <dbReference type="ARBA" id="ARBA00013093"/>
    </source>
</evidence>
<evidence type="ECO:0000256" key="4">
    <source>
        <dbReference type="ARBA" id="ARBA00011881"/>
    </source>
</evidence>
<evidence type="ECO:0000256" key="13">
    <source>
        <dbReference type="SAM" id="MobiDB-lite"/>
    </source>
</evidence>
<dbReference type="CDD" id="cd00354">
    <property type="entry name" value="FBPase"/>
    <property type="match status" value="1"/>
</dbReference>
<dbReference type="InterPro" id="IPR041667">
    <property type="entry name" value="Cupin_8"/>
</dbReference>
<dbReference type="InterPro" id="IPR033391">
    <property type="entry name" value="FBPase_N"/>
</dbReference>
<feature type="domain" description="JmjC" evidence="14">
    <location>
        <begin position="21"/>
        <end position="180"/>
    </location>
</feature>
<dbReference type="Gene3D" id="2.60.120.650">
    <property type="entry name" value="Cupin"/>
    <property type="match status" value="1"/>
</dbReference>
<feature type="compositionally biased region" description="Basic and acidic residues" evidence="13">
    <location>
        <begin position="230"/>
        <end position="244"/>
    </location>
</feature>
<dbReference type="Proteomes" id="UP001642484">
    <property type="component" value="Unassembled WGS sequence"/>
</dbReference>
<dbReference type="Gene3D" id="3.30.540.10">
    <property type="entry name" value="Fructose-1,6-Bisphosphatase, subunit A, domain 1"/>
    <property type="match status" value="1"/>
</dbReference>
<dbReference type="PANTHER" id="PTHR11556:SF1">
    <property type="entry name" value="FRUCTOSE-BISPHOSPHATASE"/>
    <property type="match status" value="1"/>
</dbReference>
<dbReference type="InterPro" id="IPR000146">
    <property type="entry name" value="FBPase_class-1"/>
</dbReference>
<evidence type="ECO:0000256" key="3">
    <source>
        <dbReference type="ARBA" id="ARBA00010941"/>
    </source>
</evidence>
<gene>
    <name evidence="15" type="ORF">CCMP2556_LOCUS9613</name>
</gene>
<comment type="catalytic activity">
    <reaction evidence="1">
        <text>beta-D-fructose 1,6-bisphosphate + H2O = beta-D-fructose 6-phosphate + phosphate</text>
        <dbReference type="Rhea" id="RHEA:11064"/>
        <dbReference type="ChEBI" id="CHEBI:15377"/>
        <dbReference type="ChEBI" id="CHEBI:32966"/>
        <dbReference type="ChEBI" id="CHEBI:43474"/>
        <dbReference type="ChEBI" id="CHEBI:57634"/>
        <dbReference type="EC" id="3.1.3.11"/>
    </reaction>
</comment>
<feature type="region of interest" description="Disordered" evidence="13">
    <location>
        <begin position="220"/>
        <end position="245"/>
    </location>
</feature>
<dbReference type="SUPFAM" id="SSF51197">
    <property type="entry name" value="Clavaminate synthase-like"/>
    <property type="match status" value="1"/>
</dbReference>
<comment type="caution">
    <text evidence="15">The sequence shown here is derived from an EMBL/GenBank/DDBJ whole genome shotgun (WGS) entry which is preliminary data.</text>
</comment>
<keyword evidence="7 12" id="KW-0378">Hydrolase</keyword>
<comment type="subunit">
    <text evidence="4">Homotetramer.</text>
</comment>
<comment type="pathway">
    <text evidence="10">Carbohydrate biosynthesis.</text>
</comment>
<comment type="similarity">
    <text evidence="3 12">Belongs to the FBPase class 1 family.</text>
</comment>
<dbReference type="InterPro" id="IPR020548">
    <property type="entry name" value="Fructose_bisphosphatase_AS"/>
</dbReference>
<dbReference type="SUPFAM" id="SSF56655">
    <property type="entry name" value="Carbohydrate phosphatase"/>
    <property type="match status" value="1"/>
</dbReference>
<name>A0ABP0J528_9DINO</name>
<evidence type="ECO:0000313" key="16">
    <source>
        <dbReference type="Proteomes" id="UP001642484"/>
    </source>
</evidence>
<dbReference type="HAMAP" id="MF_01855">
    <property type="entry name" value="FBPase_class1"/>
    <property type="match status" value="1"/>
</dbReference>
<dbReference type="InterPro" id="IPR044015">
    <property type="entry name" value="FBPase_C_dom"/>
</dbReference>
<evidence type="ECO:0000256" key="2">
    <source>
        <dbReference type="ARBA" id="ARBA00001946"/>
    </source>
</evidence>
<evidence type="ECO:0000256" key="7">
    <source>
        <dbReference type="ARBA" id="ARBA00022801"/>
    </source>
</evidence>
<evidence type="ECO:0000256" key="12">
    <source>
        <dbReference type="RuleBase" id="RU000508"/>
    </source>
</evidence>
<dbReference type="Gene3D" id="3.40.190.80">
    <property type="match status" value="1"/>
</dbReference>
<dbReference type="PIRSF" id="PIRSF500210">
    <property type="entry name" value="FBPtase"/>
    <property type="match status" value="1"/>
</dbReference>
<dbReference type="EMBL" id="CAXAMN010004446">
    <property type="protein sequence ID" value="CAK9009324.1"/>
    <property type="molecule type" value="Genomic_DNA"/>
</dbReference>
<evidence type="ECO:0000256" key="1">
    <source>
        <dbReference type="ARBA" id="ARBA00001273"/>
    </source>
</evidence>
<keyword evidence="16" id="KW-1185">Reference proteome</keyword>
<evidence type="ECO:0000256" key="11">
    <source>
        <dbReference type="ARBA" id="ARBA00032973"/>
    </source>
</evidence>
<sequence length="673" mass="74051">MQLLGAYLESLSHSIPPEQLPYLRGWYYERDAPWLAEDLWQQGDFHDCAFDYFKRLPKRHHPDFHWLFLGAAGAKTPLHVDPSTTHAWLTQLSGRKRFTLFPPQELQRLRSDQKFRCLEEILRDKEVKPLEVILEPGDTIFVPMHWAHEVVCLEDSVSLTWNFLGRQAFPFIRAAFLANSEGRSMGSSEANCGGKACKVMAAGTAVAGSLAFTVPRSLAPRGATTTGAKTSKERPERPTRDDRGAVSGTEEVTYRLMALQLPPWRLPWALLPAPRLAARREGPVAQYGGDAGRGPWTAQRVVDEFEDVCEQTGVTLSRYCIELANRGIIDEDLSSIFNSIREAAKVISKLVNTAPLKQAELLGLQGEINVQGEDQKKLDVITNDVFKNALRYTGKMGTLASEEEDEPVDGARLWEGPDGSRFPLRSLQTPGNTFASSTPLDGSSNVDAGIPVGTIFGVFQEPDPAECELPDDLSKGLSEDQQRCLAGTLQPGKSLVAAGYVLYSASTELVLTFGQGVVGFTLDSSIGEFVMTRPSIKIPARGKIYSCNQGNINEWDQPMRDYIEAIRKGEGESKKPYSLRYIGSMVGDIHRTLLYGGIFAYPADKKNQDGKLRLLYEGAPMSFIMEQAGGKAITGHSRVLDIPPVGVHQRVPVILGSAEDVDEQGPETAPESG</sequence>
<dbReference type="Pfam" id="PF13621">
    <property type="entry name" value="Cupin_8"/>
    <property type="match status" value="1"/>
</dbReference>
<keyword evidence="9 12" id="KW-0119">Carbohydrate metabolism</keyword>
<dbReference type="EC" id="3.1.3.11" evidence="5"/>
<dbReference type="PROSITE" id="PS51184">
    <property type="entry name" value="JMJC"/>
    <property type="match status" value="1"/>
</dbReference>
<dbReference type="InterPro" id="IPR028343">
    <property type="entry name" value="FBPtase"/>
</dbReference>
<dbReference type="PANTHER" id="PTHR11556">
    <property type="entry name" value="FRUCTOSE-1,6-BISPHOSPHATASE-RELATED"/>
    <property type="match status" value="1"/>
</dbReference>
<dbReference type="SMART" id="SM00558">
    <property type="entry name" value="JmjC"/>
    <property type="match status" value="1"/>
</dbReference>
<organism evidence="15 16">
    <name type="scientific">Durusdinium trenchii</name>
    <dbReference type="NCBI Taxonomy" id="1381693"/>
    <lineage>
        <taxon>Eukaryota</taxon>
        <taxon>Sar</taxon>
        <taxon>Alveolata</taxon>
        <taxon>Dinophyceae</taxon>
        <taxon>Suessiales</taxon>
        <taxon>Symbiodiniaceae</taxon>
        <taxon>Durusdinium</taxon>
    </lineage>
</organism>
<keyword evidence="8" id="KW-0460">Magnesium</keyword>
<evidence type="ECO:0000256" key="10">
    <source>
        <dbReference type="ARBA" id="ARBA00024331"/>
    </source>
</evidence>
<dbReference type="Pfam" id="PF00316">
    <property type="entry name" value="FBPase"/>
    <property type="match status" value="1"/>
</dbReference>
<protein>
    <recommendedName>
        <fullName evidence="5">fructose-bisphosphatase</fullName>
        <ecNumber evidence="5">3.1.3.11</ecNumber>
    </recommendedName>
    <alternativeName>
        <fullName evidence="11">D-fructose-1,6-bisphosphate 1-phosphohydrolase</fullName>
    </alternativeName>
</protein>
<comment type="cofactor">
    <cofactor evidence="2">
        <name>Mg(2+)</name>
        <dbReference type="ChEBI" id="CHEBI:18420"/>
    </cofactor>
</comment>
<reference evidence="15 16" key="1">
    <citation type="submission" date="2024-02" db="EMBL/GenBank/DDBJ databases">
        <authorList>
            <person name="Chen Y."/>
            <person name="Shah S."/>
            <person name="Dougan E. K."/>
            <person name="Thang M."/>
            <person name="Chan C."/>
        </authorList>
    </citation>
    <scope>NUCLEOTIDE SEQUENCE [LARGE SCALE GENOMIC DNA]</scope>
</reference>
<evidence type="ECO:0000256" key="6">
    <source>
        <dbReference type="ARBA" id="ARBA00022723"/>
    </source>
</evidence>
<dbReference type="PROSITE" id="PS00124">
    <property type="entry name" value="FBPASE"/>
    <property type="match status" value="1"/>
</dbReference>
<evidence type="ECO:0000256" key="9">
    <source>
        <dbReference type="ARBA" id="ARBA00023277"/>
    </source>
</evidence>
<dbReference type="PIRSF" id="PIRSF000904">
    <property type="entry name" value="FBPtase_SBPase"/>
    <property type="match status" value="1"/>
</dbReference>
<evidence type="ECO:0000259" key="14">
    <source>
        <dbReference type="PROSITE" id="PS51184"/>
    </source>
</evidence>
<keyword evidence="6" id="KW-0479">Metal-binding</keyword>
<evidence type="ECO:0000256" key="8">
    <source>
        <dbReference type="ARBA" id="ARBA00022842"/>
    </source>
</evidence>
<dbReference type="InterPro" id="IPR003347">
    <property type="entry name" value="JmjC_dom"/>
</dbReference>
<dbReference type="PRINTS" id="PR00115">
    <property type="entry name" value="F16BPHPHTASE"/>
</dbReference>
<proteinExistence type="inferred from homology"/>
<accession>A0ABP0J528</accession>
<evidence type="ECO:0000313" key="15">
    <source>
        <dbReference type="EMBL" id="CAK9009324.1"/>
    </source>
</evidence>